<sequence length="105" mass="11733">MVTRTRRVERANRTTPPPGPGSAPSTTPGTRASSVPRRARPAASERRRRHAERSDRSPCAVQITFNARTSFFDRTRSRAFILLSLPLPAHRGDTVQLPFTRDPLT</sequence>
<comment type="caution">
    <text evidence="2">The sequence shown here is derived from an EMBL/GenBank/DDBJ whole genome shotgun (WGS) entry which is preliminary data.</text>
</comment>
<proteinExistence type="predicted"/>
<organism evidence="2 3">
    <name type="scientific">Streptomyces hygroscopicus</name>
    <dbReference type="NCBI Taxonomy" id="1912"/>
    <lineage>
        <taxon>Bacteria</taxon>
        <taxon>Bacillati</taxon>
        <taxon>Actinomycetota</taxon>
        <taxon>Actinomycetes</taxon>
        <taxon>Kitasatosporales</taxon>
        <taxon>Streptomycetaceae</taxon>
        <taxon>Streptomyces</taxon>
        <taxon>Streptomyces violaceusniger group</taxon>
    </lineage>
</organism>
<dbReference type="EMBL" id="BNEK01000002">
    <property type="protein sequence ID" value="GHJ25914.1"/>
    <property type="molecule type" value="Genomic_DNA"/>
</dbReference>
<feature type="region of interest" description="Disordered" evidence="1">
    <location>
        <begin position="1"/>
        <end position="59"/>
    </location>
</feature>
<evidence type="ECO:0000313" key="3">
    <source>
        <dbReference type="Proteomes" id="UP001054854"/>
    </source>
</evidence>
<reference evidence="2" key="1">
    <citation type="submission" date="2024-05" db="EMBL/GenBank/DDBJ databases">
        <title>Whole genome shotgun sequence of Streptomyces hygroscopicus NBRC 113678.</title>
        <authorList>
            <person name="Komaki H."/>
            <person name="Tamura T."/>
        </authorList>
    </citation>
    <scope>NUCLEOTIDE SEQUENCE</scope>
    <source>
        <strain evidence="2">N11-34</strain>
    </source>
</reference>
<gene>
    <name evidence="2" type="ORF">TPA0910_03470</name>
</gene>
<evidence type="ECO:0000313" key="2">
    <source>
        <dbReference type="EMBL" id="GHJ25914.1"/>
    </source>
</evidence>
<keyword evidence="3" id="KW-1185">Reference proteome</keyword>
<dbReference type="Proteomes" id="UP001054854">
    <property type="component" value="Unassembled WGS sequence"/>
</dbReference>
<accession>A0ABQ3TRF2</accession>
<name>A0ABQ3TRF2_STRHY</name>
<evidence type="ECO:0000256" key="1">
    <source>
        <dbReference type="SAM" id="MobiDB-lite"/>
    </source>
</evidence>
<protein>
    <submittedName>
        <fullName evidence="2">Uncharacterized protein</fullName>
    </submittedName>
</protein>
<feature type="compositionally biased region" description="Basic and acidic residues" evidence="1">
    <location>
        <begin position="1"/>
        <end position="12"/>
    </location>
</feature>
<feature type="compositionally biased region" description="Low complexity" evidence="1">
    <location>
        <begin position="22"/>
        <end position="36"/>
    </location>
</feature>